<feature type="compositionally biased region" description="Basic and acidic residues" evidence="1">
    <location>
        <begin position="273"/>
        <end position="286"/>
    </location>
</feature>
<evidence type="ECO:0000256" key="1">
    <source>
        <dbReference type="SAM" id="MobiDB-lite"/>
    </source>
</evidence>
<feature type="compositionally biased region" description="Polar residues" evidence="1">
    <location>
        <begin position="69"/>
        <end position="89"/>
    </location>
</feature>
<name>A0A4V3UMS3_9EURO</name>
<feature type="region of interest" description="Disordered" evidence="1">
    <location>
        <begin position="1008"/>
        <end position="1197"/>
    </location>
</feature>
<feature type="compositionally biased region" description="Basic residues" evidence="1">
    <location>
        <begin position="729"/>
        <end position="740"/>
    </location>
</feature>
<feature type="compositionally biased region" description="Basic and acidic residues" evidence="1">
    <location>
        <begin position="1051"/>
        <end position="1072"/>
    </location>
</feature>
<feature type="compositionally biased region" description="Polar residues" evidence="1">
    <location>
        <begin position="1124"/>
        <end position="1162"/>
    </location>
</feature>
<gene>
    <name evidence="2" type="ORF">EYZ11_012168</name>
</gene>
<feature type="compositionally biased region" description="Basic and acidic residues" evidence="1">
    <location>
        <begin position="829"/>
        <end position="840"/>
    </location>
</feature>
<dbReference type="PANTHER" id="PTHR40641:SF2">
    <property type="entry name" value="INVOLUCRIN REPEAT PROTEIN"/>
    <property type="match status" value="1"/>
</dbReference>
<feature type="compositionally biased region" description="Polar residues" evidence="1">
    <location>
        <begin position="814"/>
        <end position="827"/>
    </location>
</feature>
<feature type="compositionally biased region" description="Basic residues" evidence="1">
    <location>
        <begin position="189"/>
        <end position="201"/>
    </location>
</feature>
<feature type="compositionally biased region" description="Basic and acidic residues" evidence="1">
    <location>
        <begin position="897"/>
        <end position="917"/>
    </location>
</feature>
<dbReference type="PANTHER" id="PTHR40641">
    <property type="entry name" value="INVOLUCRIN REPEAT PROTEIN (AFU_ORTHOLOGUE AFUA_2G08060)"/>
    <property type="match status" value="1"/>
</dbReference>
<feature type="compositionally biased region" description="Basic and acidic residues" evidence="1">
    <location>
        <begin position="126"/>
        <end position="153"/>
    </location>
</feature>
<feature type="region of interest" description="Disordered" evidence="1">
    <location>
        <begin position="342"/>
        <end position="368"/>
    </location>
</feature>
<feature type="compositionally biased region" description="Polar residues" evidence="1">
    <location>
        <begin position="212"/>
        <end position="223"/>
    </location>
</feature>
<dbReference type="STRING" id="1220188.A0A4V3UMS3"/>
<feature type="region of interest" description="Disordered" evidence="1">
    <location>
        <begin position="1237"/>
        <end position="1330"/>
    </location>
</feature>
<feature type="compositionally biased region" description="Basic residues" evidence="1">
    <location>
        <begin position="481"/>
        <end position="494"/>
    </location>
</feature>
<feature type="compositionally biased region" description="Polar residues" evidence="1">
    <location>
        <begin position="521"/>
        <end position="535"/>
    </location>
</feature>
<feature type="compositionally biased region" description="Acidic residues" evidence="1">
    <location>
        <begin position="458"/>
        <end position="471"/>
    </location>
</feature>
<comment type="caution">
    <text evidence="2">The sequence shown here is derived from an EMBL/GenBank/DDBJ whole genome shotgun (WGS) entry which is preliminary data.</text>
</comment>
<feature type="compositionally biased region" description="Basic residues" evidence="1">
    <location>
        <begin position="865"/>
        <end position="878"/>
    </location>
</feature>
<feature type="region of interest" description="Disordered" evidence="1">
    <location>
        <begin position="938"/>
        <end position="968"/>
    </location>
</feature>
<feature type="compositionally biased region" description="Basic and acidic residues" evidence="1">
    <location>
        <begin position="687"/>
        <end position="700"/>
    </location>
</feature>
<reference evidence="2 3" key="1">
    <citation type="submission" date="2019-03" db="EMBL/GenBank/DDBJ databases">
        <title>The genome sequence of a newly discovered highly antifungal drug resistant Aspergillus species, Aspergillus tanneri NIH 1004.</title>
        <authorList>
            <person name="Mounaud S."/>
            <person name="Singh I."/>
            <person name="Joardar V."/>
            <person name="Pakala S."/>
            <person name="Pakala S."/>
            <person name="Venepally P."/>
            <person name="Hoover J."/>
            <person name="Nierman W."/>
            <person name="Chung J."/>
            <person name="Losada L."/>
        </authorList>
    </citation>
    <scope>NUCLEOTIDE SEQUENCE [LARGE SCALE GENOMIC DNA]</scope>
    <source>
        <strain evidence="2 3">NIH1004</strain>
    </source>
</reference>
<feature type="compositionally biased region" description="Polar residues" evidence="1">
    <location>
        <begin position="1402"/>
        <end position="1417"/>
    </location>
</feature>
<evidence type="ECO:0000313" key="3">
    <source>
        <dbReference type="Proteomes" id="UP000308092"/>
    </source>
</evidence>
<feature type="region of interest" description="Disordered" evidence="1">
    <location>
        <begin position="1"/>
        <end position="286"/>
    </location>
</feature>
<keyword evidence="3" id="KW-1185">Reference proteome</keyword>
<feature type="region of interest" description="Disordered" evidence="1">
    <location>
        <begin position="1354"/>
        <end position="1453"/>
    </location>
</feature>
<dbReference type="VEuPathDB" id="FungiDB:EYZ11_012168"/>
<feature type="compositionally biased region" description="Basic and acidic residues" evidence="1">
    <location>
        <begin position="939"/>
        <end position="952"/>
    </location>
</feature>
<protein>
    <recommendedName>
        <fullName evidence="4">Involucrin repeat protein</fullName>
    </recommendedName>
</protein>
<dbReference type="EMBL" id="SOSA01000859">
    <property type="protein sequence ID" value="THC88384.1"/>
    <property type="molecule type" value="Genomic_DNA"/>
</dbReference>
<proteinExistence type="predicted"/>
<evidence type="ECO:0008006" key="4">
    <source>
        <dbReference type="Google" id="ProtNLM"/>
    </source>
</evidence>
<feature type="compositionally biased region" description="Basic and acidic residues" evidence="1">
    <location>
        <begin position="788"/>
        <end position="799"/>
    </location>
</feature>
<sequence>MCKPGKPYTKPTDESDLQEDELTRLQPEVLTEEPRDTTEASQSLVQSPKEEKEPEVENLAVAAKDDTLSDTPESFKQVEEPSQNTQNPEEFQKEAGCEITVEPDTSEIRPQVVNYTGEQEAGPLEFKNEKPEAPRSNEEVAMHKSEPVHKKATGDALNTTAPEIKDSEETTTQSEKSKDEGNAVLSAKEKRKAKKKEKKRQSQNLNIGHGTSIITETAPNSLERTLRDSSAPEGTTSTENVPHATNEAETPANAKSPGLSLETEVAPAEDDGKDNQSHDTGIHGMNDKDLIWTDDIVSSQVEQRQTTLSAYPPLPVSEHGENPLAAISGQEERTIGQVAVGGESQLQTVNEPGESSEADKEPITTPAESIEEVCDDVASVTAPMQEGDEAMSERVRAMSEDEEKLEMPEPVSTIEELARGDGENTAETPSSRDLINALPLEGEENLPDSIKRNAMGELPEESEEVIPDTEEFGLAALSSKMSKKGRKKLRKAQKAVRLSQNQGLEDSSESKGEETHPAASEQPTDSTTHTANQETLVAPEDSVQEAKEDLESQESIAQLPVSTVDENEVETTVKGPYETNTSEASLGSNIPIATEDPRADTVGETLAPGITERDKSSKDEIEIEKSSLSTSKWKDEAMQEEKTKGLLGLEELPATIDVAIDSGEPIDKERSAESSQPPEVAHGPLSKNKEFSEGDLRPALEEVLSQKTQDVSQETHEKASSEPLSRKESKGKKKAKKNVKRQSDASPGPDPTEVEIRQDIIADLAPEADFASGLPAEESKWSPGDVHSTIEHINAEHAESYPIMDPLVRKDTDQLASMDNPSQSSQEILEEKQEEPRADEEMAIAEDSVGGDLVELDATVPVSRKQSRKEKKKAKKKGKQETIQVAQEPEPESTLELSKDHTEDQHSATKEPMEDSRLQIVEGARMDEGHLSRASFQEEAMKEDGEDVKAMDVEAPTEPRISSEEPFYAQEEPMALGGKRYSHGGDSLPSIDWEKDKLAAERKALESAMTDKSTLEIPQNVSGALDSSVEPPAEATRQVEHEPYLDPALHVVHETESAKPPRRRDDKLDGLSHKQSKVASVFPNLARGSFRLPVPVQSTQSVKDGAEDETLDHQEVSEAPIPTADSQVSRLSQEDTGFQGEQITSTNRNLSEETTANYSQSIHPEGIPVDAGAEDVNNQPKERSRSVGPQSENEKNLRAMESNQAEQVIPELFTGNETPSLYAPKPIHKRASTLYRATNMDRPSSPDSYGLRHNPSIHGRHNHPLQPWSLEDPAPIAQPRTLSPLGFVDGQQSGPSKEAVSPPRTPLQTITEDGPRDRGSGTRGTPCLEMKPEHILPRPETPVRKFTDNALARQSWPTPERDHIADEDEDIGLKKHRRTVDSKWPMEIQTPEQGMPILRPTGSASSIRSLQSVQSARSLRRMGRSTSGDLRAAAASQPPGSQPPPHSPLPTDLNIERIASSSSYDPVTDKGKRPLRAMTDVYEGWGETPSSPRSPSRPPSIRHRRSMQHLQELESRLDQLISENRLLIASRDAAEEKLRSTSVARRKSDHALNTSDANLRDREAEVEQLKSSVDWLQKEVARLTEENEGLTTANSNLTVAHATAIQTVRESSTRELNDLRLQNHQLASNVQDQIRQEVDAALSQKNLELRRLREELENARDKVKELQQQITTSMNDNVLVFRDEDYFDAACQKLCGHVQQWVLRFSKHSDHHRCRKLGDLQDEKVADRFDNAILDGSDADTYLADRVHRRDVFMSVVMTMVWEYIFTRYLFGMDREQRQKLKSLEKQLAEVGQRNAIHRWRATTLTMLSKRPTFSRQRDADTEAVALEIFETLSRLLPPPTHVESQLLDSLRRVLRVAVSLSVEMRTQLAEYIMLPPLQPEYDTNGDLARQVHFNASLMNERSGETTSNEELELQQAVVRVVLFPLVVKKGNDMGEGEDEVVVCPAQVLVARPFKDKRVVKMLSGDRMSFDANKSVHSVAPSSTMDMSNVI</sequence>
<dbReference type="InterPro" id="IPR053268">
    <property type="entry name" value="Woronin_anchor"/>
</dbReference>
<evidence type="ECO:0000313" key="2">
    <source>
        <dbReference type="EMBL" id="THC88384.1"/>
    </source>
</evidence>
<feature type="compositionally biased region" description="Basic and acidic residues" evidence="1">
    <location>
        <begin position="611"/>
        <end position="625"/>
    </location>
</feature>
<organism evidence="2 3">
    <name type="scientific">Aspergillus tanneri</name>
    <dbReference type="NCBI Taxonomy" id="1220188"/>
    <lineage>
        <taxon>Eukaryota</taxon>
        <taxon>Fungi</taxon>
        <taxon>Dikarya</taxon>
        <taxon>Ascomycota</taxon>
        <taxon>Pezizomycotina</taxon>
        <taxon>Eurotiomycetes</taxon>
        <taxon>Eurotiomycetidae</taxon>
        <taxon>Eurotiales</taxon>
        <taxon>Aspergillaceae</taxon>
        <taxon>Aspergillus</taxon>
        <taxon>Aspergillus subgen. Circumdati</taxon>
    </lineage>
</organism>
<dbReference type="Proteomes" id="UP000308092">
    <property type="component" value="Unassembled WGS sequence"/>
</dbReference>
<feature type="region of interest" description="Disordered" evidence="1">
    <location>
        <begin position="1482"/>
        <end position="1504"/>
    </location>
</feature>
<feature type="region of interest" description="Disordered" evidence="1">
    <location>
        <begin position="383"/>
        <end position="924"/>
    </location>
</feature>
<accession>A0A4V3UMS3</accession>
<feature type="compositionally biased region" description="Basic and acidic residues" evidence="1">
    <location>
        <begin position="632"/>
        <end position="644"/>
    </location>
</feature>
<feature type="compositionally biased region" description="Basic and acidic residues" evidence="1">
    <location>
        <begin position="713"/>
        <end position="728"/>
    </location>
</feature>
<feature type="compositionally biased region" description="Polar residues" evidence="1">
    <location>
        <begin position="1010"/>
        <end position="1022"/>
    </location>
</feature>
<feature type="compositionally biased region" description="Polar residues" evidence="1">
    <location>
        <begin position="578"/>
        <end position="588"/>
    </location>
</feature>